<name>A0ABS4H0V0_9BACL</name>
<evidence type="ECO:0000313" key="1">
    <source>
        <dbReference type="EMBL" id="MBP1936096.1"/>
    </source>
</evidence>
<protein>
    <submittedName>
        <fullName evidence="1">MFS superfamily sulfate permease-like transporter</fullName>
    </submittedName>
</protein>
<dbReference type="Proteomes" id="UP001519273">
    <property type="component" value="Unassembled WGS sequence"/>
</dbReference>
<comment type="caution">
    <text evidence="1">The sequence shown here is derived from an EMBL/GenBank/DDBJ whole genome shotgun (WGS) entry which is preliminary data.</text>
</comment>
<proteinExistence type="predicted"/>
<keyword evidence="2" id="KW-1185">Reference proteome</keyword>
<dbReference type="EMBL" id="JAGGKP010000001">
    <property type="protein sequence ID" value="MBP1936096.1"/>
    <property type="molecule type" value="Genomic_DNA"/>
</dbReference>
<evidence type="ECO:0000313" key="2">
    <source>
        <dbReference type="Proteomes" id="UP001519273"/>
    </source>
</evidence>
<gene>
    <name evidence="1" type="ORF">J2Z20_000957</name>
</gene>
<sequence>MVGLYASFCIAVTISIVGGRMGMISAATGAMASLMGPIVATLSSLRNYFITRQSRFF</sequence>
<organism evidence="1 2">
    <name type="scientific">Paenibacillus sediminis</name>
    <dbReference type="NCBI Taxonomy" id="664909"/>
    <lineage>
        <taxon>Bacteria</taxon>
        <taxon>Bacillati</taxon>
        <taxon>Bacillota</taxon>
        <taxon>Bacilli</taxon>
        <taxon>Bacillales</taxon>
        <taxon>Paenibacillaceae</taxon>
        <taxon>Paenibacillus</taxon>
    </lineage>
</organism>
<accession>A0ABS4H0V0</accession>
<reference evidence="1 2" key="1">
    <citation type="submission" date="2021-03" db="EMBL/GenBank/DDBJ databases">
        <title>Genomic Encyclopedia of Type Strains, Phase IV (KMG-IV): sequencing the most valuable type-strain genomes for metagenomic binning, comparative biology and taxonomic classification.</title>
        <authorList>
            <person name="Goeker M."/>
        </authorList>
    </citation>
    <scope>NUCLEOTIDE SEQUENCE [LARGE SCALE GENOMIC DNA]</scope>
    <source>
        <strain evidence="1 2">DSM 23491</strain>
    </source>
</reference>